<dbReference type="Proteomes" id="UP000292886">
    <property type="component" value="Chromosome"/>
</dbReference>
<dbReference type="OrthoDB" id="2141081at2"/>
<protein>
    <submittedName>
        <fullName evidence="1">Uncharacterized protein</fullName>
    </submittedName>
</protein>
<proteinExistence type="predicted"/>
<accession>A0A4P6YSK6</accession>
<dbReference type="EMBL" id="CP037940">
    <property type="protein sequence ID" value="QBO35651.1"/>
    <property type="molecule type" value="Genomic_DNA"/>
</dbReference>
<reference evidence="2" key="1">
    <citation type="submission" date="2019-03" db="EMBL/GenBank/DDBJ databases">
        <title>Weissella sp. 26KH-42 Genome sequencing.</title>
        <authorList>
            <person name="Heo J."/>
            <person name="Kim S.-J."/>
            <person name="Kim J.-S."/>
            <person name="Hong S.-B."/>
            <person name="Kwon S.-W."/>
        </authorList>
    </citation>
    <scope>NUCLEOTIDE SEQUENCE [LARGE SCALE GENOMIC DNA]</scope>
    <source>
        <strain evidence="2">26KH-42</strain>
    </source>
</reference>
<evidence type="ECO:0000313" key="2">
    <source>
        <dbReference type="Proteomes" id="UP000292886"/>
    </source>
</evidence>
<evidence type="ECO:0000313" key="1">
    <source>
        <dbReference type="EMBL" id="QBO35651.1"/>
    </source>
</evidence>
<dbReference type="KEGG" id="wei:EQG49_03840"/>
<sequence>MNETFDLIEEITRLDGTKYSEIGNLTHNGRAEKAAELGLIKEVRIVKLNIPHSIHVENYEKFVNEHYTMSGWEMESWDEWPKNDEMKAEIEAVLMENKVG</sequence>
<name>A0A4P6YSK6_9LACO</name>
<organism evidence="1 2">
    <name type="scientific">Periweissella cryptocerci</name>
    <dbReference type="NCBI Taxonomy" id="2506420"/>
    <lineage>
        <taxon>Bacteria</taxon>
        <taxon>Bacillati</taxon>
        <taxon>Bacillota</taxon>
        <taxon>Bacilli</taxon>
        <taxon>Lactobacillales</taxon>
        <taxon>Lactobacillaceae</taxon>
        <taxon>Periweissella</taxon>
    </lineage>
</organism>
<dbReference type="AlphaFoldDB" id="A0A4P6YSK6"/>
<gene>
    <name evidence="1" type="ORF">EQG49_03840</name>
</gene>
<dbReference type="RefSeq" id="WP_133362730.1">
    <property type="nucleotide sequence ID" value="NZ_CP037940.1"/>
</dbReference>
<keyword evidence="2" id="KW-1185">Reference proteome</keyword>